<evidence type="ECO:0000256" key="4">
    <source>
        <dbReference type="ARBA" id="ARBA00022596"/>
    </source>
</evidence>
<comment type="subcellular location">
    <subcellularLocation>
        <location evidence="2">Cell envelope</location>
    </subcellularLocation>
</comment>
<dbReference type="GO" id="GO:0030313">
    <property type="term" value="C:cell envelope"/>
    <property type="evidence" value="ECO:0007669"/>
    <property type="project" value="UniProtKB-SubCell"/>
</dbReference>
<gene>
    <name evidence="8" type="ORF">SRAA_2301</name>
</gene>
<dbReference type="InterPro" id="IPR050867">
    <property type="entry name" value="NiFe/NiFeSe_hydrgnase_LSU"/>
</dbReference>
<dbReference type="Pfam" id="PF00374">
    <property type="entry name" value="NiFeSe_Hases"/>
    <property type="match status" value="2"/>
</dbReference>
<evidence type="ECO:0000256" key="7">
    <source>
        <dbReference type="PIRSR" id="PIRSR601501-1"/>
    </source>
</evidence>
<comment type="similarity">
    <text evidence="3">Belongs to the [NiFe]/[NiFeSe] hydrogenase large subunit family.</text>
</comment>
<dbReference type="SUPFAM" id="SSF56762">
    <property type="entry name" value="HydB/Nqo4-like"/>
    <property type="match status" value="1"/>
</dbReference>
<accession>A0A060NLA6</accession>
<dbReference type="Gene3D" id="1.10.645.10">
    <property type="entry name" value="Cytochrome-c3 Hydrogenase, chain B"/>
    <property type="match status" value="1"/>
</dbReference>
<dbReference type="STRING" id="1458425.SRAA_2301"/>
<feature type="binding site" evidence="7">
    <location>
        <position position="41"/>
    </location>
    <ligand>
        <name>Mg(2+)</name>
        <dbReference type="ChEBI" id="CHEBI:18420"/>
    </ligand>
</feature>
<dbReference type="InterPro" id="IPR029014">
    <property type="entry name" value="NiFe-Hase_large"/>
</dbReference>
<comment type="cofactor">
    <cofactor evidence="7">
        <name>Fe cation</name>
        <dbReference type="ChEBI" id="CHEBI:24875"/>
    </cofactor>
</comment>
<feature type="binding site" evidence="7">
    <location>
        <position position="63"/>
    </location>
    <ligand>
        <name>Fe cation</name>
        <dbReference type="ChEBI" id="CHEBI:24875"/>
    </ligand>
</feature>
<keyword evidence="4 7" id="KW-0533">Nickel</keyword>
<name>A0A060NLA6_9BURK</name>
<keyword evidence="5 7" id="KW-0479">Metal-binding</keyword>
<dbReference type="AlphaFoldDB" id="A0A060NLA6"/>
<proteinExistence type="inferred from homology"/>
<protein>
    <submittedName>
        <fullName evidence="8">Ni,Fe-hydrogenase I large subunit</fullName>
    </submittedName>
</protein>
<dbReference type="GO" id="GO:0016151">
    <property type="term" value="F:nickel cation binding"/>
    <property type="evidence" value="ECO:0007669"/>
    <property type="project" value="InterPro"/>
</dbReference>
<evidence type="ECO:0000256" key="1">
    <source>
        <dbReference type="ARBA" id="ARBA00001967"/>
    </source>
</evidence>
<evidence type="ECO:0000313" key="9">
    <source>
        <dbReference type="Proteomes" id="UP000067461"/>
    </source>
</evidence>
<feature type="binding site" evidence="7">
    <location>
        <position position="488"/>
    </location>
    <ligand>
        <name>Fe cation</name>
        <dbReference type="ChEBI" id="CHEBI:24875"/>
    </ligand>
</feature>
<feature type="binding site" evidence="7">
    <location>
        <position position="63"/>
    </location>
    <ligand>
        <name>Ni(2+)</name>
        <dbReference type="ChEBI" id="CHEBI:49786"/>
    </ligand>
</feature>
<feature type="binding site" evidence="7">
    <location>
        <position position="485"/>
    </location>
    <ligand>
        <name>Ni(2+)</name>
        <dbReference type="ChEBI" id="CHEBI:49786"/>
    </ligand>
</feature>
<dbReference type="HOGENOM" id="CLU_030087_1_0_4"/>
<dbReference type="PANTHER" id="PTHR42958:SF4">
    <property type="entry name" value="HYDROGENASE EXPRESSION_FORMATION PROTEIN HUPK"/>
    <property type="match status" value="1"/>
</dbReference>
<evidence type="ECO:0000256" key="2">
    <source>
        <dbReference type="ARBA" id="ARBA00004196"/>
    </source>
</evidence>
<feature type="binding site" evidence="7">
    <location>
        <position position="491"/>
    </location>
    <ligand>
        <name>Mg(2+)</name>
        <dbReference type="ChEBI" id="CHEBI:18420"/>
    </ligand>
</feature>
<evidence type="ECO:0000256" key="5">
    <source>
        <dbReference type="ARBA" id="ARBA00022723"/>
    </source>
</evidence>
<feature type="binding site" evidence="7">
    <location>
        <position position="60"/>
    </location>
    <ligand>
        <name>Ni(2+)</name>
        <dbReference type="ChEBI" id="CHEBI:49786"/>
    </ligand>
</feature>
<evidence type="ECO:0000313" key="8">
    <source>
        <dbReference type="EMBL" id="BAO82155.1"/>
    </source>
</evidence>
<dbReference type="InterPro" id="IPR018194">
    <property type="entry name" value="Ni-dep_hyd_lsu_Ni_BS"/>
</dbReference>
<dbReference type="PROSITE" id="PS00507">
    <property type="entry name" value="NI_HGENASE_L_1"/>
    <property type="match status" value="1"/>
</dbReference>
<evidence type="ECO:0000256" key="6">
    <source>
        <dbReference type="ARBA" id="ARBA00023002"/>
    </source>
</evidence>
<keyword evidence="7" id="KW-0460">Magnesium</keyword>
<dbReference type="KEGG" id="cbaa:SRAA_2301"/>
<reference evidence="8 9" key="1">
    <citation type="journal article" date="2014" name="Nat. Commun.">
        <title>Physiological and genomic features of highly alkaliphilic hydrogen-utilizing Betaproteobacteria from a continental serpentinizing site.</title>
        <authorList>
            <person name="Suzuki S."/>
            <person name="Kuenen J.G."/>
            <person name="Schipper K."/>
            <person name="van der Velde S."/>
            <person name="Ishii S."/>
            <person name="Wu A."/>
            <person name="Sorokin D.Y."/>
            <person name="Tenney A."/>
            <person name="Meng X.Y."/>
            <person name="Morrill P.L."/>
            <person name="Kamagata Y."/>
            <person name="Muyzer G."/>
            <person name="Nealson K.H."/>
        </authorList>
    </citation>
    <scope>NUCLEOTIDE SEQUENCE [LARGE SCALE GENOMIC DNA]</scope>
    <source>
        <strain evidence="8 9">A1</strain>
    </source>
</reference>
<dbReference type="RefSeq" id="WP_045532855.1">
    <property type="nucleotide sequence ID" value="NZ_AP014568.1"/>
</dbReference>
<keyword evidence="9" id="KW-1185">Reference proteome</keyword>
<comment type="cofactor">
    <cofactor evidence="1 7">
        <name>Ni(2+)</name>
        <dbReference type="ChEBI" id="CHEBI:49786"/>
    </cofactor>
</comment>
<sequence length="491" mass="53307">MSRLIVGPFNRVEGDLEVTLDCADGVVRAAHVNAPMYRGFEQILQGKLAHDALVLVPRICGICSVSQSVAGARALADLARVVPPPNGQHAINLMLATENLADHLTHFYAFFMPDFCRPVYADQPWHSEAQRRFLPGHGEQTRVALAARQRAFTLLGTLGGKWPHTQAIEPGGSTRAIDAAERVRLRAKLREWRAFLEQHLFADTLERVNAIDRLDALWRWHAQQPEAGDLRFFLTLARATGLAGLGAGPGRCLSYGTYPQPDGTLALPAGVWQMQPGGAQVLPLQTDCISEDASRSWLESGRAGEPVARHPWSGLTRPAPDKADAYTWNKAPRWAGQVVETGALARQLVAGQPLLSEAVAQHGCTVLTRVLARALELAQVLPQMEQWLRAIRPGEPFCIPAPLPESGQGMGLTEAARGSLGHWVVLQQGRIANYQIVAPTSWNFSPRDAAGVPGALEQALVGAPVRPGEDTPVAVQHIVRSFDPCMVCTVH</sequence>
<dbReference type="PANTHER" id="PTHR42958">
    <property type="entry name" value="HYDROGENASE-2 LARGE CHAIN"/>
    <property type="match status" value="1"/>
</dbReference>
<organism evidence="8 9">
    <name type="scientific">Serpentinimonas raichei</name>
    <dbReference type="NCBI Taxonomy" id="1458425"/>
    <lineage>
        <taxon>Bacteria</taxon>
        <taxon>Pseudomonadati</taxon>
        <taxon>Pseudomonadota</taxon>
        <taxon>Betaproteobacteria</taxon>
        <taxon>Burkholderiales</taxon>
        <taxon>Comamonadaceae</taxon>
        <taxon>Serpentinimonas</taxon>
    </lineage>
</organism>
<dbReference type="Proteomes" id="UP000067461">
    <property type="component" value="Chromosome"/>
</dbReference>
<keyword evidence="6" id="KW-0560">Oxidoreductase</keyword>
<dbReference type="EMBL" id="AP014568">
    <property type="protein sequence ID" value="BAO82155.1"/>
    <property type="molecule type" value="Genomic_DNA"/>
</dbReference>
<feature type="binding site" evidence="7">
    <location>
        <position position="436"/>
    </location>
    <ligand>
        <name>Mg(2+)</name>
        <dbReference type="ChEBI" id="CHEBI:18420"/>
    </ligand>
</feature>
<dbReference type="OrthoDB" id="9761717at2"/>
<dbReference type="InterPro" id="IPR001501">
    <property type="entry name" value="Ni-dep_hyd_lsu"/>
</dbReference>
<keyword evidence="7" id="KW-0408">Iron</keyword>
<evidence type="ECO:0000256" key="3">
    <source>
        <dbReference type="ARBA" id="ARBA00009292"/>
    </source>
</evidence>
<dbReference type="GO" id="GO:0008901">
    <property type="term" value="F:ferredoxin hydrogenase activity"/>
    <property type="evidence" value="ECO:0007669"/>
    <property type="project" value="InterPro"/>
</dbReference>